<accession>A0A9Q0XJI3</accession>
<name>A0A9Q0XJI3_9SAUR</name>
<dbReference type="SUPFAM" id="SSF53098">
    <property type="entry name" value="Ribonuclease H-like"/>
    <property type="match status" value="1"/>
</dbReference>
<comment type="caution">
    <text evidence="2">The sequence shown here is derived from an EMBL/GenBank/DDBJ whole genome shotgun (WGS) entry which is preliminary data.</text>
</comment>
<evidence type="ECO:0000313" key="2">
    <source>
        <dbReference type="EMBL" id="KAJ7316610.1"/>
    </source>
</evidence>
<evidence type="ECO:0000313" key="3">
    <source>
        <dbReference type="Proteomes" id="UP001142489"/>
    </source>
</evidence>
<protein>
    <recommendedName>
        <fullName evidence="1">Integrase catalytic domain-containing protein</fullName>
    </recommendedName>
</protein>
<evidence type="ECO:0000259" key="1">
    <source>
        <dbReference type="PROSITE" id="PS50994"/>
    </source>
</evidence>
<reference evidence="2" key="1">
    <citation type="journal article" date="2023" name="DNA Res.">
        <title>Chromosome-level genome assembly of Phrynocephalus forsythii using third-generation DNA sequencing and Hi-C analysis.</title>
        <authorList>
            <person name="Qi Y."/>
            <person name="Zhao W."/>
            <person name="Zhao Y."/>
            <person name="Niu C."/>
            <person name="Cao S."/>
            <person name="Zhang Y."/>
        </authorList>
    </citation>
    <scope>NUCLEOTIDE SEQUENCE</scope>
    <source>
        <tissue evidence="2">Muscle</tissue>
    </source>
</reference>
<organism evidence="2 3">
    <name type="scientific">Phrynocephalus forsythii</name>
    <dbReference type="NCBI Taxonomy" id="171643"/>
    <lineage>
        <taxon>Eukaryota</taxon>
        <taxon>Metazoa</taxon>
        <taxon>Chordata</taxon>
        <taxon>Craniata</taxon>
        <taxon>Vertebrata</taxon>
        <taxon>Euteleostomi</taxon>
        <taxon>Lepidosauria</taxon>
        <taxon>Squamata</taxon>
        <taxon>Bifurcata</taxon>
        <taxon>Unidentata</taxon>
        <taxon>Episquamata</taxon>
        <taxon>Toxicofera</taxon>
        <taxon>Iguania</taxon>
        <taxon>Acrodonta</taxon>
        <taxon>Agamidae</taxon>
        <taxon>Agaminae</taxon>
        <taxon>Phrynocephalus</taxon>
    </lineage>
</organism>
<sequence>MVIESLAMQYKMLMTRRLKDGEWTDQDQDDGLTFQPRNPEVLTRQGANCMSDALYQMLHLLGVKPLKTIVYHPQANVLVEHFNKILKGMLRKLVRDKPKQRHVMVATLMFTVQEVPQASTGFSPFEMLYGKNPWGVLDLIREKWENGVDHAEINIHQVLEMKEHLQRVSEMAR</sequence>
<dbReference type="PANTHER" id="PTHR37984">
    <property type="entry name" value="PROTEIN CBG26694"/>
    <property type="match status" value="1"/>
</dbReference>
<gene>
    <name evidence="2" type="ORF">JRQ81_002772</name>
</gene>
<keyword evidence="3" id="KW-1185">Reference proteome</keyword>
<dbReference type="Gene3D" id="3.30.420.10">
    <property type="entry name" value="Ribonuclease H-like superfamily/Ribonuclease H"/>
    <property type="match status" value="1"/>
</dbReference>
<dbReference type="AlphaFoldDB" id="A0A9Q0XJI3"/>
<dbReference type="OrthoDB" id="8000983at2759"/>
<feature type="domain" description="Integrase catalytic" evidence="1">
    <location>
        <begin position="1"/>
        <end position="132"/>
    </location>
</feature>
<dbReference type="PROSITE" id="PS50994">
    <property type="entry name" value="INTEGRASE"/>
    <property type="match status" value="1"/>
</dbReference>
<dbReference type="EMBL" id="JAPFRF010000011">
    <property type="protein sequence ID" value="KAJ7316610.1"/>
    <property type="molecule type" value="Genomic_DNA"/>
</dbReference>
<dbReference type="InterPro" id="IPR001584">
    <property type="entry name" value="Integrase_cat-core"/>
</dbReference>
<proteinExistence type="predicted"/>
<dbReference type="Proteomes" id="UP001142489">
    <property type="component" value="Unassembled WGS sequence"/>
</dbReference>
<dbReference type="InterPro" id="IPR012337">
    <property type="entry name" value="RNaseH-like_sf"/>
</dbReference>
<dbReference type="InterPro" id="IPR036397">
    <property type="entry name" value="RNaseH_sf"/>
</dbReference>
<dbReference type="InterPro" id="IPR050951">
    <property type="entry name" value="Retrovirus_Pol_polyprotein"/>
</dbReference>
<dbReference type="GO" id="GO:0015074">
    <property type="term" value="P:DNA integration"/>
    <property type="evidence" value="ECO:0007669"/>
    <property type="project" value="InterPro"/>
</dbReference>
<dbReference type="GO" id="GO:0003676">
    <property type="term" value="F:nucleic acid binding"/>
    <property type="evidence" value="ECO:0007669"/>
    <property type="project" value="InterPro"/>
</dbReference>
<dbReference type="PANTHER" id="PTHR37984:SF15">
    <property type="entry name" value="INTEGRASE CATALYTIC DOMAIN-CONTAINING PROTEIN"/>
    <property type="match status" value="1"/>
</dbReference>